<protein>
    <recommendedName>
        <fullName evidence="3">Phage tail protein</fullName>
    </recommendedName>
</protein>
<evidence type="ECO:0008006" key="3">
    <source>
        <dbReference type="Google" id="ProtNLM"/>
    </source>
</evidence>
<keyword evidence="2" id="KW-1185">Reference proteome</keyword>
<organism evidence="1 2">
    <name type="scientific">Aequorivita aurantiaca</name>
    <dbReference type="NCBI Taxonomy" id="3053356"/>
    <lineage>
        <taxon>Bacteria</taxon>
        <taxon>Pseudomonadati</taxon>
        <taxon>Bacteroidota</taxon>
        <taxon>Flavobacteriia</taxon>
        <taxon>Flavobacteriales</taxon>
        <taxon>Flavobacteriaceae</taxon>
        <taxon>Aequorivita</taxon>
    </lineage>
</organism>
<accession>A0ABT8DGD4</accession>
<evidence type="ECO:0000313" key="2">
    <source>
        <dbReference type="Proteomes" id="UP001244787"/>
    </source>
</evidence>
<dbReference type="RefSeq" id="WP_290254526.1">
    <property type="nucleotide sequence ID" value="NZ_JAUGQQ010000004.1"/>
</dbReference>
<reference evidence="1 2" key="1">
    <citation type="submission" date="2023-06" db="EMBL/GenBank/DDBJ databases">
        <authorList>
            <person name="Ye Y.-Q."/>
            <person name="Du Z.-J."/>
        </authorList>
    </citation>
    <scope>NUCLEOTIDE SEQUENCE [LARGE SCALE GENOMIC DNA]</scope>
    <source>
        <strain evidence="1 2">SDUM287046</strain>
    </source>
</reference>
<sequence length="266" mass="28946">MARNTSFIKIEGTLEGLTFYKQDGKNLVRSAGGVSKDRIMTDPKYKRTRENMMEFGGSASAGKGFRTAFSGVVKKLGDSRISSRLSKVMHRILDMDSGARGERPVAISDHTVQLKNFEFNVKCAFSSRFYAPFAAPVVNANRDSVTWTIPPFNPDFSVTAPEGATHFRLLLASGLVSNYEYESATKGYSPTDEEYDGKGLISYSGHIPLNSETASDTVLTVDFAIGSALPLEVTNVVAGGIIFYQELGSTFYELASDNALKVLTLA</sequence>
<proteinExistence type="predicted"/>
<name>A0ABT8DGD4_9FLAO</name>
<gene>
    <name evidence="1" type="ORF">QRD02_08605</name>
</gene>
<evidence type="ECO:0000313" key="1">
    <source>
        <dbReference type="EMBL" id="MDN3724442.1"/>
    </source>
</evidence>
<comment type="caution">
    <text evidence="1">The sequence shown here is derived from an EMBL/GenBank/DDBJ whole genome shotgun (WGS) entry which is preliminary data.</text>
</comment>
<dbReference type="EMBL" id="JAUGQQ010000004">
    <property type="protein sequence ID" value="MDN3724442.1"/>
    <property type="molecule type" value="Genomic_DNA"/>
</dbReference>
<dbReference type="Proteomes" id="UP001244787">
    <property type="component" value="Unassembled WGS sequence"/>
</dbReference>